<proteinExistence type="predicted"/>
<gene>
    <name evidence="1" type="ORF">AAIK43_16790</name>
</gene>
<evidence type="ECO:0000313" key="2">
    <source>
        <dbReference type="Proteomes" id="UP001446337"/>
    </source>
</evidence>
<evidence type="ECO:0000313" key="1">
    <source>
        <dbReference type="EMBL" id="XAN19652.1"/>
    </source>
</evidence>
<reference evidence="1 2" key="1">
    <citation type="submission" date="2024-05" db="EMBL/GenBank/DDBJ databases">
        <title>Achromobacter denitrificans. BP1, complete genome.</title>
        <authorList>
            <person name="Zhang B."/>
        </authorList>
    </citation>
    <scope>NUCLEOTIDE SEQUENCE [LARGE SCALE GENOMIC DNA]</scope>
    <source>
        <strain evidence="1 2">BP1</strain>
    </source>
</reference>
<sequence length="65" mass="7238">MGNLIKIQHDGKPWHIASIGARRDGKAYCHLISTTLGKWQRNGFYPAQMADWIAESAIEAAQARS</sequence>
<keyword evidence="2" id="KW-1185">Reference proteome</keyword>
<name>A0ABZ3GC66_ACHDE</name>
<dbReference type="EMBL" id="CP154792">
    <property type="protein sequence ID" value="XAN19652.1"/>
    <property type="molecule type" value="Genomic_DNA"/>
</dbReference>
<dbReference type="Proteomes" id="UP001446337">
    <property type="component" value="Chromosome"/>
</dbReference>
<protein>
    <submittedName>
        <fullName evidence="1">Uncharacterized protein</fullName>
    </submittedName>
</protein>
<accession>A0ABZ3GC66</accession>
<organism evidence="1 2">
    <name type="scientific">Achromobacter denitrificans</name>
    <name type="common">Alcaligenes denitrificans</name>
    <dbReference type="NCBI Taxonomy" id="32002"/>
    <lineage>
        <taxon>Bacteria</taxon>
        <taxon>Pseudomonadati</taxon>
        <taxon>Pseudomonadota</taxon>
        <taxon>Betaproteobacteria</taxon>
        <taxon>Burkholderiales</taxon>
        <taxon>Alcaligenaceae</taxon>
        <taxon>Achromobacter</taxon>
    </lineage>
</organism>
<dbReference type="RefSeq" id="WP_343499680.1">
    <property type="nucleotide sequence ID" value="NZ_CP154792.1"/>
</dbReference>